<dbReference type="Proteomes" id="UP000182584">
    <property type="component" value="Unassembled WGS sequence"/>
</dbReference>
<proteinExistence type="predicted"/>
<dbReference type="eggNOG" id="COG1106">
    <property type="taxonomic scope" value="Bacteria"/>
</dbReference>
<dbReference type="OrthoDB" id="9809324at2"/>
<dbReference type="Gene3D" id="3.40.50.300">
    <property type="entry name" value="P-loop containing nucleotide triphosphate hydrolases"/>
    <property type="match status" value="1"/>
</dbReference>
<dbReference type="PANTHER" id="PTHR40396:SF1">
    <property type="entry name" value="ATPASE AAA-TYPE CORE DOMAIN-CONTAINING PROTEIN"/>
    <property type="match status" value="1"/>
</dbReference>
<dbReference type="PANTHER" id="PTHR40396">
    <property type="entry name" value="ATPASE-LIKE PROTEIN"/>
    <property type="match status" value="1"/>
</dbReference>
<dbReference type="RefSeq" id="WP_074758337.1">
    <property type="nucleotide sequence ID" value="NZ_FOGJ01000030.1"/>
</dbReference>
<evidence type="ECO:0000313" key="2">
    <source>
        <dbReference type="EMBL" id="SES32913.1"/>
    </source>
</evidence>
<evidence type="ECO:0000259" key="1">
    <source>
        <dbReference type="Pfam" id="PF13304"/>
    </source>
</evidence>
<accession>A0A1H9WHI0</accession>
<dbReference type="EMBL" id="FOGJ01000030">
    <property type="protein sequence ID" value="SES32913.1"/>
    <property type="molecule type" value="Genomic_DNA"/>
</dbReference>
<gene>
    <name evidence="2" type="ORF">SAMN04487884_13011</name>
</gene>
<dbReference type="InterPro" id="IPR003959">
    <property type="entry name" value="ATPase_AAA_core"/>
</dbReference>
<name>A0A1H9WHI0_BUTFI</name>
<dbReference type="AlphaFoldDB" id="A0A1H9WHI0"/>
<dbReference type="SUPFAM" id="SSF52540">
    <property type="entry name" value="P-loop containing nucleoside triphosphate hydrolases"/>
    <property type="match status" value="1"/>
</dbReference>
<evidence type="ECO:0000313" key="3">
    <source>
        <dbReference type="Proteomes" id="UP000182584"/>
    </source>
</evidence>
<organism evidence="2 3">
    <name type="scientific">Butyrivibrio fibrisolvens</name>
    <dbReference type="NCBI Taxonomy" id="831"/>
    <lineage>
        <taxon>Bacteria</taxon>
        <taxon>Bacillati</taxon>
        <taxon>Bacillota</taxon>
        <taxon>Clostridia</taxon>
        <taxon>Lachnospirales</taxon>
        <taxon>Lachnospiraceae</taxon>
        <taxon>Butyrivibrio</taxon>
    </lineage>
</organism>
<dbReference type="Pfam" id="PF13304">
    <property type="entry name" value="AAA_21"/>
    <property type="match status" value="1"/>
</dbReference>
<feature type="domain" description="ATPase AAA-type core" evidence="1">
    <location>
        <begin position="45"/>
        <end position="319"/>
    </location>
</feature>
<protein>
    <recommendedName>
        <fullName evidence="1">ATPase AAA-type core domain-containing protein</fullName>
    </recommendedName>
</protein>
<dbReference type="InterPro" id="IPR027417">
    <property type="entry name" value="P-loop_NTPase"/>
</dbReference>
<sequence length="399" mass="46243">MLIQFTVNNYKSIKDTVTLDLQAVSTVKEHSGHIIEALDDEFLPIAIIYGPNGSGKSNLLKAMEIVKGMVLEQIGGGEAIPFYFSKESRNDPTKFEIIFASDNAEYRYRLHIKQAQITYECLDRIPTDNWRRTCIFERKDEEVNLRKILKIEDKKFAEVTKVRSSETFLGRLIRLFPENKIISDVMNFFVSGLDFMQDEQNAEVLLTDALSQEDVWDLFRNMIAELDLDIVDLKVVGSKISVTHRIGDDEYEIPLEAESSGIRKTIYLLPVIANSLLKGQAVMLDSGMLELHPSILKHILGYYLDRNSNRRNAQLILTSYDMITLDKDFLRRDEIWFAARSEHQRTVLYSLADFVVEEDRINDKKYAKRYLEGVYGADPYIRHIINWNEVFMKLEKDDE</sequence>
<reference evidence="2 3" key="1">
    <citation type="submission" date="2016-10" db="EMBL/GenBank/DDBJ databases">
        <authorList>
            <person name="de Groot N.N."/>
        </authorList>
    </citation>
    <scope>NUCLEOTIDE SEQUENCE [LARGE SCALE GENOMIC DNA]</scope>
    <source>
        <strain evidence="2 3">AR40</strain>
    </source>
</reference>
<dbReference type="GO" id="GO:0016887">
    <property type="term" value="F:ATP hydrolysis activity"/>
    <property type="evidence" value="ECO:0007669"/>
    <property type="project" value="InterPro"/>
</dbReference>
<dbReference type="GO" id="GO:0005524">
    <property type="term" value="F:ATP binding"/>
    <property type="evidence" value="ECO:0007669"/>
    <property type="project" value="InterPro"/>
</dbReference>